<dbReference type="EMBL" id="FUYJ01000001">
    <property type="protein sequence ID" value="SKA88723.1"/>
    <property type="molecule type" value="Genomic_DNA"/>
</dbReference>
<dbReference type="RefSeq" id="WP_078816571.1">
    <property type="nucleotide sequence ID" value="NZ_FUYJ01000001.1"/>
</dbReference>
<protein>
    <submittedName>
        <fullName evidence="1">Uncharacterized protein</fullName>
    </submittedName>
</protein>
<accession>A0A1T4XGV4</accession>
<dbReference type="Proteomes" id="UP000190042">
    <property type="component" value="Unassembled WGS sequence"/>
</dbReference>
<reference evidence="2" key="1">
    <citation type="submission" date="2017-02" db="EMBL/GenBank/DDBJ databases">
        <authorList>
            <person name="Varghese N."/>
            <person name="Submissions S."/>
        </authorList>
    </citation>
    <scope>NUCLEOTIDE SEQUENCE [LARGE SCALE GENOMIC DNA]</scope>
    <source>
        <strain evidence="2">DSM 23966</strain>
    </source>
</reference>
<name>A0A1T4XGV4_9BACL</name>
<sequence>MTRQIDRIQEQQHWMGLHPRIKRGVMAAKENMTVIDGKAFDQSGRDITHMVDVVVKTTEKQARGLEVVDGLTALEKENGGFVFAFFKQSRTIEERFPSLTQQDIARLMYIGTFVAWKTGRLQSENGKAIIDREKLESLVEMSRRRFNELFRRYEAEGILREDKETGEIFVNPTVFFRGHIKGSGLDVSHLQYTRMFRTTVRDLYAKFKGRTLGQLAIIYSVMPFLNFNTNIVCYNPKETIEEMLRPMPLNKLATLLGYDDPAKLKRALNAVKVDDKPVFTYVTNAHDRRKQNIIINPRVIYAGDGKGLGAITALFN</sequence>
<dbReference type="AlphaFoldDB" id="A0A1T4XGV4"/>
<organism evidence="1 2">
    <name type="scientific">Sporosarcina newyorkensis</name>
    <dbReference type="NCBI Taxonomy" id="759851"/>
    <lineage>
        <taxon>Bacteria</taxon>
        <taxon>Bacillati</taxon>
        <taxon>Bacillota</taxon>
        <taxon>Bacilli</taxon>
        <taxon>Bacillales</taxon>
        <taxon>Caryophanaceae</taxon>
        <taxon>Sporosarcina</taxon>
    </lineage>
</organism>
<evidence type="ECO:0000313" key="1">
    <source>
        <dbReference type="EMBL" id="SKA88723.1"/>
    </source>
</evidence>
<evidence type="ECO:0000313" key="2">
    <source>
        <dbReference type="Proteomes" id="UP000190042"/>
    </source>
</evidence>
<keyword evidence="2" id="KW-1185">Reference proteome</keyword>
<gene>
    <name evidence="1" type="ORF">SAMN04244570_0730</name>
</gene>
<proteinExistence type="predicted"/>